<keyword evidence="2" id="KW-0238">DNA-binding</keyword>
<accession>A0A060DQP3</accession>
<dbReference type="InterPro" id="IPR000595">
    <property type="entry name" value="cNMP-bd_dom"/>
</dbReference>
<reference evidence="7 8" key="1">
    <citation type="journal article" date="2014" name="Genome Announc.">
        <title>Complete Genome Sequence of the Model Rhizosphere Strain Azospirillum brasilense Az39, Successfully Applied in Agriculture.</title>
        <authorList>
            <person name="Rivera D."/>
            <person name="Revale S."/>
            <person name="Molina R."/>
            <person name="Gualpa J."/>
            <person name="Puente M."/>
            <person name="Maroniche G."/>
            <person name="Paris G."/>
            <person name="Baker D."/>
            <person name="Clavijo B."/>
            <person name="McLay K."/>
            <person name="Spaepen S."/>
            <person name="Perticari A."/>
            <person name="Vazquez M."/>
            <person name="Wisniewski-Dye F."/>
            <person name="Watkins C."/>
            <person name="Martinez-Abarca F."/>
            <person name="Vanderleyden J."/>
            <person name="Cassan F."/>
        </authorList>
    </citation>
    <scope>NUCLEOTIDE SEQUENCE [LARGE SCALE GENOMIC DNA]</scope>
    <source>
        <strain evidence="7 8">Az39</strain>
        <plasmid evidence="7">AbAZ39_p1</plasmid>
    </source>
</reference>
<dbReference type="PROSITE" id="PS50042">
    <property type="entry name" value="CNMP_BINDING_3"/>
    <property type="match status" value="1"/>
</dbReference>
<dbReference type="PANTHER" id="PTHR24567">
    <property type="entry name" value="CRP FAMILY TRANSCRIPTIONAL REGULATORY PROTEIN"/>
    <property type="match status" value="1"/>
</dbReference>
<dbReference type="RefSeq" id="WP_051658160.1">
    <property type="nucleotide sequence ID" value="NZ_CP007794.1"/>
</dbReference>
<evidence type="ECO:0000259" key="5">
    <source>
        <dbReference type="PROSITE" id="PS50042"/>
    </source>
</evidence>
<evidence type="ECO:0000259" key="6">
    <source>
        <dbReference type="PROSITE" id="PS51063"/>
    </source>
</evidence>
<dbReference type="Pfam" id="PF00027">
    <property type="entry name" value="cNMP_binding"/>
    <property type="match status" value="1"/>
</dbReference>
<gene>
    <name evidence="7" type="ORF">ABAZ39_16110</name>
</gene>
<dbReference type="CDD" id="cd00038">
    <property type="entry name" value="CAP_ED"/>
    <property type="match status" value="1"/>
</dbReference>
<name>A0A060DQP3_9PROT</name>
<dbReference type="EMBL" id="CP007794">
    <property type="protein sequence ID" value="AIB13468.1"/>
    <property type="molecule type" value="Genomic_DNA"/>
</dbReference>
<dbReference type="InterPro" id="IPR036390">
    <property type="entry name" value="WH_DNA-bd_sf"/>
</dbReference>
<evidence type="ECO:0000313" key="7">
    <source>
        <dbReference type="EMBL" id="AIB13468.1"/>
    </source>
</evidence>
<keyword evidence="3" id="KW-0804">Transcription</keyword>
<dbReference type="Gene3D" id="1.10.10.10">
    <property type="entry name" value="Winged helix-like DNA-binding domain superfamily/Winged helix DNA-binding domain"/>
    <property type="match status" value="1"/>
</dbReference>
<evidence type="ECO:0000256" key="3">
    <source>
        <dbReference type="ARBA" id="ARBA00023163"/>
    </source>
</evidence>
<sequence>MHVSSQLRHDQPTRHRHNPGDVLSSLAMTTRYGRGQEIYTQDHPAEHWYRVVSGAARRFTVQVNGRRQIVDFLLPGDFFGLASRNVHLFAVEAIVEGTIVAAYPRERAEALADANPHLGREIRTVTAAEIARLQTRILILGRIGSLGKVSAFLLEMAERLSSRTQASKTGDGILLPMSRYDIADYLTLSVETVSRALTSLKQRGAIRLVGTRRVKIIHYDALEDSDE</sequence>
<evidence type="ECO:0008006" key="9">
    <source>
        <dbReference type="Google" id="ProtNLM"/>
    </source>
</evidence>
<dbReference type="CDD" id="cd00092">
    <property type="entry name" value="HTH_CRP"/>
    <property type="match status" value="1"/>
</dbReference>
<dbReference type="PRINTS" id="PR00034">
    <property type="entry name" value="HTHCRP"/>
</dbReference>
<dbReference type="SUPFAM" id="SSF51206">
    <property type="entry name" value="cAMP-binding domain-like"/>
    <property type="match status" value="1"/>
</dbReference>
<dbReference type="PROSITE" id="PS51063">
    <property type="entry name" value="HTH_CRP_2"/>
    <property type="match status" value="1"/>
</dbReference>
<proteinExistence type="predicted"/>
<dbReference type="PANTHER" id="PTHR24567:SF75">
    <property type="entry name" value="FUMARATE AND NITRATE REDUCTION REGULATORY PROTEIN"/>
    <property type="match status" value="1"/>
</dbReference>
<evidence type="ECO:0000256" key="1">
    <source>
        <dbReference type="ARBA" id="ARBA00023015"/>
    </source>
</evidence>
<dbReference type="SMART" id="SM00100">
    <property type="entry name" value="cNMP"/>
    <property type="match status" value="1"/>
</dbReference>
<dbReference type="GO" id="GO:0003700">
    <property type="term" value="F:DNA-binding transcription factor activity"/>
    <property type="evidence" value="ECO:0007669"/>
    <property type="project" value="TreeGrafter"/>
</dbReference>
<feature type="domain" description="HTH crp-type" evidence="6">
    <location>
        <begin position="143"/>
        <end position="220"/>
    </location>
</feature>
<dbReference type="GO" id="GO:0005829">
    <property type="term" value="C:cytosol"/>
    <property type="evidence" value="ECO:0007669"/>
    <property type="project" value="TreeGrafter"/>
</dbReference>
<evidence type="ECO:0000313" key="8">
    <source>
        <dbReference type="Proteomes" id="UP000027186"/>
    </source>
</evidence>
<dbReference type="AlphaFoldDB" id="A0A060DQP3"/>
<dbReference type="GO" id="GO:0003677">
    <property type="term" value="F:DNA binding"/>
    <property type="evidence" value="ECO:0007669"/>
    <property type="project" value="UniProtKB-KW"/>
</dbReference>
<dbReference type="SMART" id="SM00419">
    <property type="entry name" value="HTH_CRP"/>
    <property type="match status" value="1"/>
</dbReference>
<feature type="region of interest" description="Disordered" evidence="4">
    <location>
        <begin position="1"/>
        <end position="22"/>
    </location>
</feature>
<dbReference type="InterPro" id="IPR012318">
    <property type="entry name" value="HTH_CRP"/>
</dbReference>
<organism evidence="7 8">
    <name type="scientific">Azospirillum argentinense</name>
    <dbReference type="NCBI Taxonomy" id="2970906"/>
    <lineage>
        <taxon>Bacteria</taxon>
        <taxon>Pseudomonadati</taxon>
        <taxon>Pseudomonadota</taxon>
        <taxon>Alphaproteobacteria</taxon>
        <taxon>Rhodospirillales</taxon>
        <taxon>Azospirillaceae</taxon>
        <taxon>Azospirillum</taxon>
    </lineage>
</organism>
<dbReference type="Pfam" id="PF13545">
    <property type="entry name" value="HTH_Crp_2"/>
    <property type="match status" value="1"/>
</dbReference>
<dbReference type="Proteomes" id="UP000027186">
    <property type="component" value="Plasmid AbAZ39_p1"/>
</dbReference>
<dbReference type="InterPro" id="IPR036388">
    <property type="entry name" value="WH-like_DNA-bd_sf"/>
</dbReference>
<dbReference type="SUPFAM" id="SSF46785">
    <property type="entry name" value="Winged helix' DNA-binding domain"/>
    <property type="match status" value="1"/>
</dbReference>
<dbReference type="Gene3D" id="2.60.120.10">
    <property type="entry name" value="Jelly Rolls"/>
    <property type="match status" value="1"/>
</dbReference>
<geneLocation type="plasmid" evidence="7 8">
    <name>AbAZ39_p1</name>
</geneLocation>
<dbReference type="InterPro" id="IPR014710">
    <property type="entry name" value="RmlC-like_jellyroll"/>
</dbReference>
<feature type="domain" description="Cyclic nucleotide-binding" evidence="5">
    <location>
        <begin position="32"/>
        <end position="80"/>
    </location>
</feature>
<keyword evidence="1" id="KW-0805">Transcription regulation</keyword>
<keyword evidence="7" id="KW-0614">Plasmid</keyword>
<evidence type="ECO:0000256" key="2">
    <source>
        <dbReference type="ARBA" id="ARBA00023125"/>
    </source>
</evidence>
<dbReference type="InterPro" id="IPR050397">
    <property type="entry name" value="Env_Response_Regulators"/>
</dbReference>
<dbReference type="InterPro" id="IPR018490">
    <property type="entry name" value="cNMP-bd_dom_sf"/>
</dbReference>
<dbReference type="KEGG" id="abq:ABAZ39_16110"/>
<evidence type="ECO:0000256" key="4">
    <source>
        <dbReference type="SAM" id="MobiDB-lite"/>
    </source>
</evidence>
<protein>
    <recommendedName>
        <fullName evidence="9">Crp/Fnr family transcriptional regulator</fullName>
    </recommendedName>
</protein>